<dbReference type="GO" id="GO:0052656">
    <property type="term" value="F:L-isoleucine-2-oxoglutarate transaminase activity"/>
    <property type="evidence" value="ECO:0007669"/>
    <property type="project" value="RHEA"/>
</dbReference>
<dbReference type="PANTHER" id="PTHR11825">
    <property type="entry name" value="SUBGROUP IIII AMINOTRANSFERASE"/>
    <property type="match status" value="1"/>
</dbReference>
<gene>
    <name evidence="17" type="ORF">EPD60_06225</name>
</gene>
<evidence type="ECO:0000256" key="14">
    <source>
        <dbReference type="ARBA" id="ARBA00048798"/>
    </source>
</evidence>
<dbReference type="InterPro" id="IPR043131">
    <property type="entry name" value="BCAT-like_N"/>
</dbReference>
<dbReference type="PANTHER" id="PTHR11825:SF44">
    <property type="entry name" value="BRANCHED-CHAIN-AMINO-ACID AMINOTRANSFERASE"/>
    <property type="match status" value="1"/>
</dbReference>
<dbReference type="GO" id="GO:0052654">
    <property type="term" value="F:L-leucine-2-oxoglutarate transaminase activity"/>
    <property type="evidence" value="ECO:0007669"/>
    <property type="project" value="RHEA"/>
</dbReference>
<proteinExistence type="inferred from homology"/>
<organism evidence="17 18">
    <name type="scientific">Flaviaesturariibacter flavus</name>
    <dbReference type="NCBI Taxonomy" id="2502780"/>
    <lineage>
        <taxon>Bacteria</taxon>
        <taxon>Pseudomonadati</taxon>
        <taxon>Bacteroidota</taxon>
        <taxon>Chitinophagia</taxon>
        <taxon>Chitinophagales</taxon>
        <taxon>Chitinophagaceae</taxon>
        <taxon>Flaviaestuariibacter</taxon>
    </lineage>
</organism>
<dbReference type="Gene3D" id="3.20.10.10">
    <property type="entry name" value="D-amino Acid Aminotransferase, subunit A, domain 2"/>
    <property type="match status" value="1"/>
</dbReference>
<keyword evidence="18" id="KW-1185">Reference proteome</keyword>
<evidence type="ECO:0000256" key="6">
    <source>
        <dbReference type="ARBA" id="ARBA00009320"/>
    </source>
</evidence>
<dbReference type="NCBIfam" id="NF009897">
    <property type="entry name" value="PRK13357.1"/>
    <property type="match status" value="1"/>
</dbReference>
<evidence type="ECO:0000256" key="13">
    <source>
        <dbReference type="ARBA" id="ARBA00048212"/>
    </source>
</evidence>
<evidence type="ECO:0000256" key="9">
    <source>
        <dbReference type="ARBA" id="ARBA00022605"/>
    </source>
</evidence>
<dbReference type="InterPro" id="IPR036038">
    <property type="entry name" value="Aminotransferase-like"/>
</dbReference>
<comment type="similarity">
    <text evidence="6">Belongs to the class-IV pyridoxal-phosphate-dependent aminotransferase family.</text>
</comment>
<dbReference type="UniPathway" id="UPA00049">
    <property type="reaction ID" value="UER00062"/>
</dbReference>
<evidence type="ECO:0000256" key="7">
    <source>
        <dbReference type="ARBA" id="ARBA00013053"/>
    </source>
</evidence>
<comment type="catalytic activity">
    <reaction evidence="15">
        <text>L-leucine + 2-oxoglutarate = 4-methyl-2-oxopentanoate + L-glutamate</text>
        <dbReference type="Rhea" id="RHEA:18321"/>
        <dbReference type="ChEBI" id="CHEBI:16810"/>
        <dbReference type="ChEBI" id="CHEBI:17865"/>
        <dbReference type="ChEBI" id="CHEBI:29985"/>
        <dbReference type="ChEBI" id="CHEBI:57427"/>
        <dbReference type="EC" id="2.6.1.42"/>
    </reaction>
</comment>
<dbReference type="GO" id="GO:0009098">
    <property type="term" value="P:L-leucine biosynthetic process"/>
    <property type="evidence" value="ECO:0007669"/>
    <property type="project" value="UniProtKB-UniPathway"/>
</dbReference>
<dbReference type="RefSeq" id="WP_131447931.1">
    <property type="nucleotide sequence ID" value="NZ_SJZI01000008.1"/>
</dbReference>
<keyword evidence="12" id="KW-0100">Branched-chain amino acid biosynthesis</keyword>
<evidence type="ECO:0000256" key="3">
    <source>
        <dbReference type="ARBA" id="ARBA00004824"/>
    </source>
</evidence>
<comment type="cofactor">
    <cofactor evidence="1">
        <name>pyridoxal 5'-phosphate</name>
        <dbReference type="ChEBI" id="CHEBI:597326"/>
    </cofactor>
</comment>
<evidence type="ECO:0000256" key="10">
    <source>
        <dbReference type="ARBA" id="ARBA00022679"/>
    </source>
</evidence>
<dbReference type="GO" id="GO:0009097">
    <property type="term" value="P:isoleucine biosynthetic process"/>
    <property type="evidence" value="ECO:0007669"/>
    <property type="project" value="UniProtKB-UniPathway"/>
</dbReference>
<evidence type="ECO:0000256" key="8">
    <source>
        <dbReference type="ARBA" id="ARBA00022576"/>
    </source>
</evidence>
<evidence type="ECO:0000256" key="12">
    <source>
        <dbReference type="ARBA" id="ARBA00023304"/>
    </source>
</evidence>
<dbReference type="OrthoDB" id="9804984at2"/>
<evidence type="ECO:0000256" key="2">
    <source>
        <dbReference type="ARBA" id="ARBA00003109"/>
    </source>
</evidence>
<comment type="function">
    <text evidence="2">Acts on leucine, isoleucine and valine.</text>
</comment>
<comment type="catalytic activity">
    <reaction evidence="13">
        <text>L-valine + 2-oxoglutarate = 3-methyl-2-oxobutanoate + L-glutamate</text>
        <dbReference type="Rhea" id="RHEA:24813"/>
        <dbReference type="ChEBI" id="CHEBI:11851"/>
        <dbReference type="ChEBI" id="CHEBI:16810"/>
        <dbReference type="ChEBI" id="CHEBI:29985"/>
        <dbReference type="ChEBI" id="CHEBI:57762"/>
        <dbReference type="EC" id="2.6.1.42"/>
    </reaction>
</comment>
<keyword evidence="11" id="KW-0663">Pyridoxal phosphate</keyword>
<reference evidence="17 18" key="1">
    <citation type="submission" date="2019-03" db="EMBL/GenBank/DDBJ databases">
        <authorList>
            <person name="Kim M.K.M."/>
        </authorList>
    </citation>
    <scope>NUCLEOTIDE SEQUENCE [LARGE SCALE GENOMIC DNA]</scope>
    <source>
        <strain evidence="17 18">17J68-12</strain>
    </source>
</reference>
<comment type="pathway">
    <text evidence="3">Amino-acid biosynthesis; L-isoleucine biosynthesis; L-isoleucine from 2-oxobutanoate: step 4/4.</text>
</comment>
<accession>A0A4R1BK91</accession>
<dbReference type="AlphaFoldDB" id="A0A4R1BK91"/>
<comment type="pathway">
    <text evidence="5">Amino-acid biosynthesis; L-leucine biosynthesis; L-leucine from 3-methyl-2-oxobutanoate: step 4/4.</text>
</comment>
<dbReference type="InterPro" id="IPR033939">
    <property type="entry name" value="BCAT_family"/>
</dbReference>
<dbReference type="SUPFAM" id="SSF56752">
    <property type="entry name" value="D-aminoacid aminotransferase-like PLP-dependent enzymes"/>
    <property type="match status" value="1"/>
</dbReference>
<feature type="modified residue" description="N6-(pyridoxal phosphate)lysine" evidence="16">
    <location>
        <position position="182"/>
    </location>
</feature>
<evidence type="ECO:0000313" key="18">
    <source>
        <dbReference type="Proteomes" id="UP000295334"/>
    </source>
</evidence>
<protein>
    <recommendedName>
        <fullName evidence="7">branched-chain-amino-acid transaminase</fullName>
        <ecNumber evidence="7">2.6.1.42</ecNumber>
    </recommendedName>
</protein>
<sequence length="343" mass="37206">MTPSHTAPAPQAAFGGTVSDHMLTAVCNRGSWSDYSIGPFEPISLSPTALGLHYGQSIFEGMKAFRMVDGSVSIFRIDRHWQRFGRSAQRMCMPVIPEQLFTEGLKALVGRDSAWVPEAPEASLYIRPFLFATEARFGVAISEEYLFNTFTGPVQRLYAKGLRVKVEDRYIRAAPGGVGAAKCAGNYGGALYPTQLAKEAGFDQVLWTDGSDELNIEESGTMNVAFVIGDTLVTPALSDTILDGVTRDSFLTIARAWGMPVEERKISAWELVEASGRGTLTEAFGFGTAAVVAPIGQIAVGGKEITLPELTDAAFCRRAKQYLSDIRRGLAEDLYGWNTIIQG</sequence>
<dbReference type="CDD" id="cd01557">
    <property type="entry name" value="BCAT_beta_family"/>
    <property type="match status" value="1"/>
</dbReference>
<evidence type="ECO:0000256" key="16">
    <source>
        <dbReference type="PIRSR" id="PIRSR006468-1"/>
    </source>
</evidence>
<dbReference type="GO" id="GO:0052655">
    <property type="term" value="F:L-valine-2-oxoglutarate transaminase activity"/>
    <property type="evidence" value="ECO:0007669"/>
    <property type="project" value="RHEA"/>
</dbReference>
<evidence type="ECO:0000256" key="1">
    <source>
        <dbReference type="ARBA" id="ARBA00001933"/>
    </source>
</evidence>
<evidence type="ECO:0000256" key="15">
    <source>
        <dbReference type="ARBA" id="ARBA00049229"/>
    </source>
</evidence>
<dbReference type="Proteomes" id="UP000295334">
    <property type="component" value="Unassembled WGS sequence"/>
</dbReference>
<dbReference type="UniPathway" id="UPA00048">
    <property type="reaction ID" value="UER00073"/>
</dbReference>
<keyword evidence="9" id="KW-0028">Amino-acid biosynthesis</keyword>
<dbReference type="PIRSF" id="PIRSF006468">
    <property type="entry name" value="BCAT1"/>
    <property type="match status" value="1"/>
</dbReference>
<evidence type="ECO:0000313" key="17">
    <source>
        <dbReference type="EMBL" id="TCJ17781.1"/>
    </source>
</evidence>
<dbReference type="Gene3D" id="3.30.470.10">
    <property type="match status" value="1"/>
</dbReference>
<evidence type="ECO:0000256" key="11">
    <source>
        <dbReference type="ARBA" id="ARBA00022898"/>
    </source>
</evidence>
<comment type="caution">
    <text evidence="17">The sequence shown here is derived from an EMBL/GenBank/DDBJ whole genome shotgun (WGS) entry which is preliminary data.</text>
</comment>
<evidence type="ECO:0000256" key="5">
    <source>
        <dbReference type="ARBA" id="ARBA00005072"/>
    </source>
</evidence>
<comment type="pathway">
    <text evidence="4">Amino-acid biosynthesis; L-valine biosynthesis; L-valine from pyruvate: step 4/4.</text>
</comment>
<dbReference type="InterPro" id="IPR005786">
    <property type="entry name" value="B_amino_transII"/>
</dbReference>
<evidence type="ECO:0000256" key="4">
    <source>
        <dbReference type="ARBA" id="ARBA00004931"/>
    </source>
</evidence>
<dbReference type="EC" id="2.6.1.42" evidence="7"/>
<dbReference type="GO" id="GO:0009099">
    <property type="term" value="P:L-valine biosynthetic process"/>
    <property type="evidence" value="ECO:0007669"/>
    <property type="project" value="UniProtKB-UniPathway"/>
</dbReference>
<comment type="catalytic activity">
    <reaction evidence="14">
        <text>L-isoleucine + 2-oxoglutarate = (S)-3-methyl-2-oxopentanoate + L-glutamate</text>
        <dbReference type="Rhea" id="RHEA:24801"/>
        <dbReference type="ChEBI" id="CHEBI:16810"/>
        <dbReference type="ChEBI" id="CHEBI:29985"/>
        <dbReference type="ChEBI" id="CHEBI:35146"/>
        <dbReference type="ChEBI" id="CHEBI:58045"/>
        <dbReference type="EC" id="2.6.1.42"/>
    </reaction>
</comment>
<keyword evidence="10 17" id="KW-0808">Transferase</keyword>
<dbReference type="InterPro" id="IPR043132">
    <property type="entry name" value="BCAT-like_C"/>
</dbReference>
<dbReference type="NCBIfam" id="TIGR01123">
    <property type="entry name" value="ilvE_II"/>
    <property type="match status" value="1"/>
</dbReference>
<dbReference type="Pfam" id="PF01063">
    <property type="entry name" value="Aminotran_4"/>
    <property type="match status" value="1"/>
</dbReference>
<dbReference type="InterPro" id="IPR001544">
    <property type="entry name" value="Aminotrans_IV"/>
</dbReference>
<name>A0A4R1BK91_9BACT</name>
<dbReference type="EMBL" id="SJZI01000008">
    <property type="protein sequence ID" value="TCJ17781.1"/>
    <property type="molecule type" value="Genomic_DNA"/>
</dbReference>
<dbReference type="UniPathway" id="UPA00047">
    <property type="reaction ID" value="UER00058"/>
</dbReference>
<keyword evidence="8 17" id="KW-0032">Aminotransferase</keyword>